<feature type="region of interest" description="Disordered" evidence="1">
    <location>
        <begin position="105"/>
        <end position="127"/>
    </location>
</feature>
<feature type="compositionally biased region" description="Low complexity" evidence="1">
    <location>
        <begin position="192"/>
        <end position="230"/>
    </location>
</feature>
<accession>A0A1E3HPW5</accession>
<proteinExistence type="predicted"/>
<feature type="signal peptide" evidence="3">
    <location>
        <begin position="1"/>
        <end position="19"/>
    </location>
</feature>
<comment type="caution">
    <text evidence="4">The sequence shown here is derived from an EMBL/GenBank/DDBJ whole genome shotgun (WGS) entry which is preliminary data.</text>
</comment>
<feature type="region of interest" description="Disordered" evidence="1">
    <location>
        <begin position="43"/>
        <end position="84"/>
    </location>
</feature>
<dbReference type="EMBL" id="AWGJ01000006">
    <property type="protein sequence ID" value="ODN78362.1"/>
    <property type="molecule type" value="Genomic_DNA"/>
</dbReference>
<gene>
    <name evidence="4" type="ORF">L202_04004</name>
</gene>
<organism evidence="4 5">
    <name type="scientific">Cryptococcus amylolentus CBS 6039</name>
    <dbReference type="NCBI Taxonomy" id="1295533"/>
    <lineage>
        <taxon>Eukaryota</taxon>
        <taxon>Fungi</taxon>
        <taxon>Dikarya</taxon>
        <taxon>Basidiomycota</taxon>
        <taxon>Agaricomycotina</taxon>
        <taxon>Tremellomycetes</taxon>
        <taxon>Tremellales</taxon>
        <taxon>Cryptococcaceae</taxon>
        <taxon>Cryptococcus</taxon>
    </lineage>
</organism>
<feature type="transmembrane region" description="Helical" evidence="2">
    <location>
        <begin position="258"/>
        <end position="283"/>
    </location>
</feature>
<feature type="region of interest" description="Disordered" evidence="1">
    <location>
        <begin position="181"/>
        <end position="234"/>
    </location>
</feature>
<evidence type="ECO:0008006" key="6">
    <source>
        <dbReference type="Google" id="ProtNLM"/>
    </source>
</evidence>
<keyword evidence="2" id="KW-0472">Membrane</keyword>
<reference evidence="4 5" key="1">
    <citation type="submission" date="2016-06" db="EMBL/GenBank/DDBJ databases">
        <title>Evolution of pathogenesis and genome organization in the Tremellales.</title>
        <authorList>
            <person name="Cuomo C."/>
            <person name="Litvintseva A."/>
            <person name="Heitman J."/>
            <person name="Chen Y."/>
            <person name="Sun S."/>
            <person name="Springer D."/>
            <person name="Dromer F."/>
            <person name="Young S."/>
            <person name="Zeng Q."/>
            <person name="Chapman S."/>
            <person name="Gujja S."/>
            <person name="Saif S."/>
            <person name="Birren B."/>
        </authorList>
    </citation>
    <scope>NUCLEOTIDE SEQUENCE [LARGE SCALE GENOMIC DNA]</scope>
    <source>
        <strain evidence="4 5">CBS 6039</strain>
    </source>
</reference>
<evidence type="ECO:0000256" key="1">
    <source>
        <dbReference type="SAM" id="MobiDB-lite"/>
    </source>
</evidence>
<evidence type="ECO:0000313" key="4">
    <source>
        <dbReference type="EMBL" id="ODN78362.1"/>
    </source>
</evidence>
<evidence type="ECO:0000256" key="3">
    <source>
        <dbReference type="SAM" id="SignalP"/>
    </source>
</evidence>
<dbReference type="Proteomes" id="UP000094065">
    <property type="component" value="Unassembled WGS sequence"/>
</dbReference>
<keyword evidence="3" id="KW-0732">Signal</keyword>
<keyword evidence="5" id="KW-1185">Reference proteome</keyword>
<keyword evidence="2" id="KW-1133">Transmembrane helix</keyword>
<dbReference type="GeneID" id="30155313"/>
<protein>
    <recommendedName>
        <fullName evidence="6">Mid2 domain-containing protein</fullName>
    </recommendedName>
</protein>
<dbReference type="RefSeq" id="XP_018993408.1">
    <property type="nucleotide sequence ID" value="XM_019137972.1"/>
</dbReference>
<keyword evidence="2" id="KW-0812">Transmembrane</keyword>
<name>A0A1E3HPW5_9TREE</name>
<feature type="compositionally biased region" description="Acidic residues" evidence="1">
    <location>
        <begin position="60"/>
        <end position="83"/>
    </location>
</feature>
<evidence type="ECO:0000313" key="5">
    <source>
        <dbReference type="Proteomes" id="UP000094065"/>
    </source>
</evidence>
<sequence length="403" mass="43839">MRSHLVLLASLSLSTSIIALAVNNASPKNHLAARTALPKMNIATPPQYADNSTDTHGDGDGDDATDTDLTPDDSIPEQEDGSGELEKRLWLSNPWWDWWKPESTPSVTLPTPWTPQPEPTEDCEDTDGTDGGFDWVWLNERGEEVSRRFGSEREARWFDEQLERSLFADGAFENAHLIPRADEPPASTAHPSSQTSALSAHSSAPAQNHPTSSPASSSASAPTHSSGTTSYLYTHGSAPIQTNLPDAGNNKSSNPVNIAVLVASILLIVFGTGLIGCILWALWKAHKRRQLFGSSFFSDGGLVRGGDEERVYQSGTPINKPGGDREKGKLAGDESVDYSYAVNDLSYWGYGQIAVNSPTPETGGKRGYDIQAAFERKRKSDELRYVLFPFFVVEFELEADGLV</sequence>
<evidence type="ECO:0000256" key="2">
    <source>
        <dbReference type="SAM" id="Phobius"/>
    </source>
</evidence>
<feature type="chain" id="PRO_5009129280" description="Mid2 domain-containing protein" evidence="3">
    <location>
        <begin position="20"/>
        <end position="403"/>
    </location>
</feature>
<dbReference type="OrthoDB" id="10403039at2759"/>
<dbReference type="AlphaFoldDB" id="A0A1E3HPW5"/>